<dbReference type="EMBL" id="BJWK01000004">
    <property type="protein sequence ID" value="GEM08032.1"/>
    <property type="molecule type" value="Genomic_DNA"/>
</dbReference>
<dbReference type="GO" id="GO:0043130">
    <property type="term" value="F:ubiquitin binding"/>
    <property type="evidence" value="ECO:0007669"/>
    <property type="project" value="InterPro"/>
</dbReference>
<comment type="caution">
    <text evidence="3">The sequence shown here is derived from an EMBL/GenBank/DDBJ whole genome shotgun (WGS) entry which is preliminary data.</text>
</comment>
<dbReference type="GO" id="GO:0051213">
    <property type="term" value="F:dioxygenase activity"/>
    <property type="evidence" value="ECO:0007669"/>
    <property type="project" value="InterPro"/>
</dbReference>
<proteinExistence type="predicted"/>
<dbReference type="InterPro" id="IPR005123">
    <property type="entry name" value="Oxoglu/Fe-dep_dioxygenase_dom"/>
</dbReference>
<name>A0A511KCH2_RHOTO</name>
<dbReference type="InterPro" id="IPR032854">
    <property type="entry name" value="ALKBH3"/>
</dbReference>
<dbReference type="AlphaFoldDB" id="A0A511KCH2"/>
<dbReference type="PROSITE" id="PS51471">
    <property type="entry name" value="FE2OG_OXY"/>
    <property type="match status" value="1"/>
</dbReference>
<feature type="domain" description="CUE" evidence="1">
    <location>
        <begin position="2"/>
        <end position="45"/>
    </location>
</feature>
<dbReference type="Pfam" id="PF02845">
    <property type="entry name" value="CUE"/>
    <property type="match status" value="1"/>
</dbReference>
<dbReference type="InterPro" id="IPR003892">
    <property type="entry name" value="CUE"/>
</dbReference>
<evidence type="ECO:0000313" key="3">
    <source>
        <dbReference type="EMBL" id="GEM08032.1"/>
    </source>
</evidence>
<dbReference type="InterPro" id="IPR027450">
    <property type="entry name" value="AlkB-like"/>
</dbReference>
<dbReference type="Pfam" id="PF13532">
    <property type="entry name" value="2OG-FeII_Oxy_2"/>
    <property type="match status" value="1"/>
</dbReference>
<evidence type="ECO:0000259" key="1">
    <source>
        <dbReference type="PROSITE" id="PS51140"/>
    </source>
</evidence>
<dbReference type="PROSITE" id="PS51140">
    <property type="entry name" value="CUE"/>
    <property type="match status" value="1"/>
</dbReference>
<dbReference type="OrthoDB" id="545910at2759"/>
<dbReference type="PANTHER" id="PTHR31212:SF4">
    <property type="entry name" value="ALPHA-KETOGLUTARATE-DEPENDENT DIOXYGENASE ALKB HOMOLOG 3"/>
    <property type="match status" value="1"/>
</dbReference>
<dbReference type="Gene3D" id="2.60.120.590">
    <property type="entry name" value="Alpha-ketoglutarate-dependent dioxygenase AlkB-like"/>
    <property type="match status" value="1"/>
</dbReference>
<accession>A0A511KCH2</accession>
<protein>
    <submittedName>
        <fullName evidence="3">Ubiquitin system component Cue</fullName>
    </submittedName>
</protein>
<evidence type="ECO:0000259" key="2">
    <source>
        <dbReference type="PROSITE" id="PS51471"/>
    </source>
</evidence>
<dbReference type="CDD" id="cd14279">
    <property type="entry name" value="CUE"/>
    <property type="match status" value="1"/>
</dbReference>
<dbReference type="PANTHER" id="PTHR31212">
    <property type="entry name" value="ALPHA-KETOGLUTARATE-DEPENDENT DIOXYGENASE ALKB HOMOLOG 3"/>
    <property type="match status" value="1"/>
</dbReference>
<reference evidence="3 4" key="1">
    <citation type="submission" date="2019-07" db="EMBL/GenBank/DDBJ databases">
        <title>Rhodotorula toruloides NBRC10032 genome sequencing.</title>
        <authorList>
            <person name="Shida Y."/>
            <person name="Takaku H."/>
            <person name="Ogasawara W."/>
            <person name="Mori K."/>
        </authorList>
    </citation>
    <scope>NUCLEOTIDE SEQUENCE [LARGE SCALE GENOMIC DNA]</scope>
    <source>
        <strain evidence="3 4">NBRC10032</strain>
    </source>
</reference>
<dbReference type="SUPFAM" id="SSF51197">
    <property type="entry name" value="Clavaminate synthase-like"/>
    <property type="match status" value="1"/>
</dbReference>
<feature type="domain" description="Fe2OG dioxygenase" evidence="2">
    <location>
        <begin position="269"/>
        <end position="409"/>
    </location>
</feature>
<sequence length="519" mass="57707">MSQAEQLNTLQALFPSHGRSLLAKYLAASNYNVERAFAAVERNEAIVEAGGSRKRRRTKVDNEGLAAWVRKDKQATLGDVLVLSDSDDDEDPLPPARMTSKSAFDMLKSSKASATASQPAPTHVNLPPLSVSTPALVAKHTNGLVTLVENALPPELAARLYVKMVKESVGEGEGDRSWSQNKWYLVDREVTSPHTSCFYRELPEKLNAEAGYDAAGFDESAQYWYNGEKRTARAFTADQDEARQLIGEFVRTLLAGRDRHSLEWDSDWLPNVAVANCYRGSKQSVGFHSDVLQYLGPYPTIASLTLGCTRPFRLRPFIPSTQSITDGSAHPPPQIRTLDIILPHNSLLIMHAGCQERYKHAVPPINGMDVFRLPRGSLDTSEAFSKAEKDELERRKWNERINLTFRHYRADFAPRTSFSPSGYLGTPLCACGVPCTLRPDGRGRARASLARQQDKPAKSDQDEMVFFWVCNAGASNGGKGCNTWRLLDMEKERRGKWFAGRKKREARPFSLGEFAALGS</sequence>
<dbReference type="Proteomes" id="UP000321518">
    <property type="component" value="Unassembled WGS sequence"/>
</dbReference>
<evidence type="ECO:0000313" key="4">
    <source>
        <dbReference type="Proteomes" id="UP000321518"/>
    </source>
</evidence>
<dbReference type="GO" id="GO:0006307">
    <property type="term" value="P:DNA alkylation repair"/>
    <property type="evidence" value="ECO:0007669"/>
    <property type="project" value="InterPro"/>
</dbReference>
<organism evidence="3 4">
    <name type="scientific">Rhodotorula toruloides</name>
    <name type="common">Yeast</name>
    <name type="synonym">Rhodosporidium toruloides</name>
    <dbReference type="NCBI Taxonomy" id="5286"/>
    <lineage>
        <taxon>Eukaryota</taxon>
        <taxon>Fungi</taxon>
        <taxon>Dikarya</taxon>
        <taxon>Basidiomycota</taxon>
        <taxon>Pucciniomycotina</taxon>
        <taxon>Microbotryomycetes</taxon>
        <taxon>Sporidiobolales</taxon>
        <taxon>Sporidiobolaceae</taxon>
        <taxon>Rhodotorula</taxon>
    </lineage>
</organism>
<dbReference type="InterPro" id="IPR037151">
    <property type="entry name" value="AlkB-like_sf"/>
</dbReference>
<gene>
    <name evidence="3" type="ORF">Rt10032_c04g2049</name>
</gene>